<evidence type="ECO:0000313" key="1">
    <source>
        <dbReference type="EMBL" id="CAF1379697.1"/>
    </source>
</evidence>
<evidence type="ECO:0000313" key="3">
    <source>
        <dbReference type="Proteomes" id="UP000663829"/>
    </source>
</evidence>
<name>A0A815JH42_9BILA</name>
<sequence>MSRKVVMSTTDISKVDPHVLKYLKERAKRWLVDDGLLISGLFFSYYSSDKSPPSKLGYIKRYLKDDSEDEKIRKKLKAYNIVTLEYKKTFLGSIKKSQSHSMLLNLSAMEILGEEPYSAVVEVDQSFLFEKKSNAGEESKLKDIVNIGKDVSVIGSDVQRKGLKGMAKVRKEVAFLKYFGVLGEIDCSTMKEFYRSHQHSLLAEHPMIDIKLNAHIEHSANFLDLHVGNQNGKLVTKVYHKPAKTVDKL</sequence>
<dbReference type="AlphaFoldDB" id="A0A815JH42"/>
<keyword evidence="3" id="KW-1185">Reference proteome</keyword>
<comment type="caution">
    <text evidence="1">The sequence shown here is derived from an EMBL/GenBank/DDBJ whole genome shotgun (WGS) entry which is preliminary data.</text>
</comment>
<proteinExistence type="predicted"/>
<gene>
    <name evidence="1" type="ORF">GPM918_LOCUS32268</name>
    <name evidence="2" type="ORF">SRO942_LOCUS32934</name>
</gene>
<organism evidence="1 3">
    <name type="scientific">Didymodactylos carnosus</name>
    <dbReference type="NCBI Taxonomy" id="1234261"/>
    <lineage>
        <taxon>Eukaryota</taxon>
        <taxon>Metazoa</taxon>
        <taxon>Spiralia</taxon>
        <taxon>Gnathifera</taxon>
        <taxon>Rotifera</taxon>
        <taxon>Eurotatoria</taxon>
        <taxon>Bdelloidea</taxon>
        <taxon>Philodinida</taxon>
        <taxon>Philodinidae</taxon>
        <taxon>Didymodactylos</taxon>
    </lineage>
</organism>
<dbReference type="Proteomes" id="UP000681722">
    <property type="component" value="Unassembled WGS sequence"/>
</dbReference>
<accession>A0A815JH42</accession>
<evidence type="ECO:0000313" key="2">
    <source>
        <dbReference type="EMBL" id="CAF4273442.1"/>
    </source>
</evidence>
<dbReference type="EMBL" id="CAJNOQ010016373">
    <property type="protein sequence ID" value="CAF1379697.1"/>
    <property type="molecule type" value="Genomic_DNA"/>
</dbReference>
<dbReference type="Proteomes" id="UP000663829">
    <property type="component" value="Unassembled WGS sequence"/>
</dbReference>
<protein>
    <submittedName>
        <fullName evidence="1">Uncharacterized protein</fullName>
    </submittedName>
</protein>
<reference evidence="1" key="1">
    <citation type="submission" date="2021-02" db="EMBL/GenBank/DDBJ databases">
        <authorList>
            <person name="Nowell W R."/>
        </authorList>
    </citation>
    <scope>NUCLEOTIDE SEQUENCE</scope>
</reference>
<dbReference type="EMBL" id="CAJOBC010080686">
    <property type="protein sequence ID" value="CAF4273442.1"/>
    <property type="molecule type" value="Genomic_DNA"/>
</dbReference>